<proteinExistence type="predicted"/>
<organism evidence="2">
    <name type="scientific">Klebsiella pneumoniae subsp. pneumoniae</name>
    <dbReference type="NCBI Taxonomy" id="72407"/>
    <lineage>
        <taxon>Bacteria</taxon>
        <taxon>Pseudomonadati</taxon>
        <taxon>Pseudomonadota</taxon>
        <taxon>Gammaproteobacteria</taxon>
        <taxon>Enterobacterales</taxon>
        <taxon>Enterobacteriaceae</taxon>
        <taxon>Klebsiella/Raoultella group</taxon>
        <taxon>Klebsiella</taxon>
        <taxon>Klebsiella pneumoniae complex</taxon>
    </lineage>
</organism>
<dbReference type="EMBL" id="HM236456">
    <property type="protein sequence ID" value="ADR67039.1"/>
    <property type="molecule type" value="Genomic_DNA"/>
</dbReference>
<dbReference type="Gene3D" id="3.40.50.300">
    <property type="entry name" value="P-loop containing nucleotide triphosphate hydrolases"/>
    <property type="match status" value="1"/>
</dbReference>
<protein>
    <submittedName>
        <fullName evidence="2">Putative signal transduction protein with Nacht domain</fullName>
    </submittedName>
</protein>
<dbReference type="AlphaFoldDB" id="E5F8X7"/>
<evidence type="ECO:0000313" key="2">
    <source>
        <dbReference type="EMBL" id="ADR67039.1"/>
    </source>
</evidence>
<dbReference type="InterPro" id="IPR027417">
    <property type="entry name" value="P-loop_NTPase"/>
</dbReference>
<feature type="compositionally biased region" description="Polar residues" evidence="1">
    <location>
        <begin position="19"/>
        <end position="31"/>
    </location>
</feature>
<reference evidence="2" key="1">
    <citation type="journal article" date="2011" name="J. Microbiol. Methods">
        <title>Expansion of the known Klebsiella pneumoniae species gene pool by characterization of novel alien DNA islands integrated into tmRNA gene sites.</title>
        <authorList>
            <person name="Zhang J."/>
            <person name="van Aartsen J.J."/>
            <person name="Jiang X."/>
            <person name="Shao Y."/>
            <person name="Tai C."/>
            <person name="He X."/>
            <person name="Tan Z."/>
            <person name="Deng Z."/>
            <person name="Jia S."/>
            <person name="Rajakumar K."/>
            <person name="Ou H.Y."/>
        </authorList>
    </citation>
    <scope>NUCLEOTIDE SEQUENCE</scope>
</reference>
<feature type="region of interest" description="Disordered" evidence="1">
    <location>
        <begin position="1"/>
        <end position="37"/>
    </location>
</feature>
<feature type="compositionally biased region" description="Basic and acidic residues" evidence="1">
    <location>
        <begin position="7"/>
        <end position="16"/>
    </location>
</feature>
<evidence type="ECO:0000256" key="1">
    <source>
        <dbReference type="SAM" id="MobiDB-lite"/>
    </source>
</evidence>
<sequence>MSSDMVSEEKAYRQYDDGTVNSDSKPKQYSRNKPAGTQEINVSLDEWFTRQHRSVILGEPGFGKSTLLRVMALQLLSTFDEPIKTSWNNLLPVWISFGGFSSSFAGKPALEF</sequence>
<name>E5F8X7_KLEPN</name>
<dbReference type="SUPFAM" id="SSF52540">
    <property type="entry name" value="P-loop containing nucleoside triphosphate hydrolases"/>
    <property type="match status" value="1"/>
</dbReference>
<accession>E5F8X7</accession>